<keyword evidence="1" id="KW-0472">Membrane</keyword>
<feature type="transmembrane region" description="Helical" evidence="1">
    <location>
        <begin position="99"/>
        <end position="118"/>
    </location>
</feature>
<dbReference type="EMBL" id="BMCU01000002">
    <property type="protein sequence ID" value="GGG02280.1"/>
    <property type="molecule type" value="Genomic_DNA"/>
</dbReference>
<gene>
    <name evidence="2" type="ORF">GCM10007304_15320</name>
</gene>
<evidence type="ECO:0008006" key="4">
    <source>
        <dbReference type="Google" id="ProtNLM"/>
    </source>
</evidence>
<keyword evidence="3" id="KW-1185">Reference proteome</keyword>
<dbReference type="AlphaFoldDB" id="A0A917FSV5"/>
<evidence type="ECO:0000313" key="2">
    <source>
        <dbReference type="EMBL" id="GGG02280.1"/>
    </source>
</evidence>
<keyword evidence="1" id="KW-0812">Transmembrane</keyword>
<feature type="transmembrane region" description="Helical" evidence="1">
    <location>
        <begin position="60"/>
        <end position="79"/>
    </location>
</feature>
<reference evidence="2" key="1">
    <citation type="journal article" date="2014" name="Int. J. Syst. Evol. Microbiol.">
        <title>Complete genome sequence of Corynebacterium casei LMG S-19264T (=DSM 44701T), isolated from a smear-ripened cheese.</title>
        <authorList>
            <consortium name="US DOE Joint Genome Institute (JGI-PGF)"/>
            <person name="Walter F."/>
            <person name="Albersmeier A."/>
            <person name="Kalinowski J."/>
            <person name="Ruckert C."/>
        </authorList>
    </citation>
    <scope>NUCLEOTIDE SEQUENCE</scope>
    <source>
        <strain evidence="2">CCM 7905</strain>
    </source>
</reference>
<name>A0A917FSV5_9NOCA</name>
<evidence type="ECO:0000313" key="3">
    <source>
        <dbReference type="Proteomes" id="UP000654257"/>
    </source>
</evidence>
<organism evidence="2 3">
    <name type="scientific">Rhodococcoides trifolii</name>
    <dbReference type="NCBI Taxonomy" id="908250"/>
    <lineage>
        <taxon>Bacteria</taxon>
        <taxon>Bacillati</taxon>
        <taxon>Actinomycetota</taxon>
        <taxon>Actinomycetes</taxon>
        <taxon>Mycobacteriales</taxon>
        <taxon>Nocardiaceae</taxon>
        <taxon>Rhodococcoides</taxon>
    </lineage>
</organism>
<accession>A0A917FSV5</accession>
<sequence length="166" mass="17784">MSAFVSAMRFVGDLDNEFYHDEHQRDVWNEASAIGFQLCLWAASIAMAVLPWFAGTTGSWIAVGLFVAVSIISLATLAYSKSRRVDVQALSKPRQPRALINAALIAIAGIGVLVKLTLPNDGRIDLDPSTISGLVVGAVAGGGAALFLGWRSRKKQRALDTIDEDL</sequence>
<keyword evidence="1" id="KW-1133">Transmembrane helix</keyword>
<reference evidence="2" key="2">
    <citation type="submission" date="2020-09" db="EMBL/GenBank/DDBJ databases">
        <authorList>
            <person name="Sun Q."/>
            <person name="Sedlacek I."/>
        </authorList>
    </citation>
    <scope>NUCLEOTIDE SEQUENCE</scope>
    <source>
        <strain evidence="2">CCM 7905</strain>
    </source>
</reference>
<dbReference type="Proteomes" id="UP000654257">
    <property type="component" value="Unassembled WGS sequence"/>
</dbReference>
<proteinExistence type="predicted"/>
<evidence type="ECO:0000256" key="1">
    <source>
        <dbReference type="SAM" id="Phobius"/>
    </source>
</evidence>
<comment type="caution">
    <text evidence="2">The sequence shown here is derived from an EMBL/GenBank/DDBJ whole genome shotgun (WGS) entry which is preliminary data.</text>
</comment>
<feature type="transmembrane region" description="Helical" evidence="1">
    <location>
        <begin position="33"/>
        <end position="54"/>
    </location>
</feature>
<feature type="transmembrane region" description="Helical" evidence="1">
    <location>
        <begin position="130"/>
        <end position="150"/>
    </location>
</feature>
<protein>
    <recommendedName>
        <fullName evidence="4">DUF2029 domain-containing protein</fullName>
    </recommendedName>
</protein>
<dbReference type="RefSeq" id="WP_188544239.1">
    <property type="nucleotide sequence ID" value="NZ_BMCU01000002.1"/>
</dbReference>